<evidence type="ECO:0000313" key="4">
    <source>
        <dbReference type="EMBL" id="GGG54908.1"/>
    </source>
</evidence>
<dbReference type="GO" id="GO:0016887">
    <property type="term" value="F:ATP hydrolysis activity"/>
    <property type="evidence" value="ECO:0007669"/>
    <property type="project" value="InterPro"/>
</dbReference>
<dbReference type="GO" id="GO:0005524">
    <property type="term" value="F:ATP binding"/>
    <property type="evidence" value="ECO:0007669"/>
    <property type="project" value="UniProtKB-KW"/>
</dbReference>
<accession>A0A917GRS4</accession>
<dbReference type="CDD" id="cd03230">
    <property type="entry name" value="ABC_DR_subfamily_A"/>
    <property type="match status" value="1"/>
</dbReference>
<dbReference type="PANTHER" id="PTHR43158:SF1">
    <property type="entry name" value="ABC TRANSPORTER, ATP-BINDING PROTEIN"/>
    <property type="match status" value="1"/>
</dbReference>
<dbReference type="InterPro" id="IPR003593">
    <property type="entry name" value="AAA+_ATPase"/>
</dbReference>
<dbReference type="RefSeq" id="WP_188887319.1">
    <property type="nucleotide sequence ID" value="NZ_BMHY01000001.1"/>
</dbReference>
<organism evidence="4 5">
    <name type="scientific">Paenibacillus radicis</name>
    <name type="common">ex Gao et al. 2016</name>
    <dbReference type="NCBI Taxonomy" id="1737354"/>
    <lineage>
        <taxon>Bacteria</taxon>
        <taxon>Bacillati</taxon>
        <taxon>Bacillota</taxon>
        <taxon>Bacilli</taxon>
        <taxon>Bacillales</taxon>
        <taxon>Paenibacillaceae</taxon>
        <taxon>Paenibacillus</taxon>
    </lineage>
</organism>
<dbReference type="InterPro" id="IPR003439">
    <property type="entry name" value="ABC_transporter-like_ATP-bd"/>
</dbReference>
<feature type="domain" description="ABC transporter" evidence="3">
    <location>
        <begin position="4"/>
        <end position="225"/>
    </location>
</feature>
<dbReference type="Pfam" id="PF00005">
    <property type="entry name" value="ABC_tran"/>
    <property type="match status" value="1"/>
</dbReference>
<dbReference type="Proteomes" id="UP000600247">
    <property type="component" value="Unassembled WGS sequence"/>
</dbReference>
<dbReference type="InterPro" id="IPR027417">
    <property type="entry name" value="P-loop_NTPase"/>
</dbReference>
<comment type="caution">
    <text evidence="4">The sequence shown here is derived from an EMBL/GenBank/DDBJ whole genome shotgun (WGS) entry which is preliminary data.</text>
</comment>
<dbReference type="PROSITE" id="PS00211">
    <property type="entry name" value="ABC_TRANSPORTER_1"/>
    <property type="match status" value="1"/>
</dbReference>
<name>A0A917GRS4_9BACL</name>
<keyword evidence="1" id="KW-0547">Nucleotide-binding</keyword>
<keyword evidence="5" id="KW-1185">Reference proteome</keyword>
<sequence>MLELQYVESKFAVNETPVLYVDNLTIKSGEIVGLLGANGSGKTTLLKAIMGLGDIRHGEIKLNGRPVSEQFESIAFITEEGSFPPRMTPERYARFLAEFYPSFSYERYVRMLQWYDLELDKPIKSMSKGQKSKLEICAGFAKGAKTLLMDEPFQGKDLFARQDFLKLMVSSLTGEETLIITTHLIDEIENVIDRAIILKQGRVAADRYIDDIRQEGKSLSDLMAEAAGYKEKRSHSLFD</sequence>
<dbReference type="InterPro" id="IPR017871">
    <property type="entry name" value="ABC_transporter-like_CS"/>
</dbReference>
<dbReference type="PANTHER" id="PTHR43158">
    <property type="entry name" value="SKFA PEPTIDE EXPORT ATP-BINDING PROTEIN SKFE"/>
    <property type="match status" value="1"/>
</dbReference>
<protein>
    <submittedName>
        <fullName evidence="4">ABC transporter ATP-binding protein</fullName>
    </submittedName>
</protein>
<dbReference type="PROSITE" id="PS50893">
    <property type="entry name" value="ABC_TRANSPORTER_2"/>
    <property type="match status" value="1"/>
</dbReference>
<reference evidence="4 5" key="1">
    <citation type="journal article" date="2014" name="Int. J. Syst. Evol. Microbiol.">
        <title>Complete genome sequence of Corynebacterium casei LMG S-19264T (=DSM 44701T), isolated from a smear-ripened cheese.</title>
        <authorList>
            <consortium name="US DOE Joint Genome Institute (JGI-PGF)"/>
            <person name="Walter F."/>
            <person name="Albersmeier A."/>
            <person name="Kalinowski J."/>
            <person name="Ruckert C."/>
        </authorList>
    </citation>
    <scope>NUCLEOTIDE SEQUENCE [LARGE SCALE GENOMIC DNA]</scope>
    <source>
        <strain evidence="4 5">CGMCC 1.15286</strain>
    </source>
</reference>
<dbReference type="AlphaFoldDB" id="A0A917GRS4"/>
<evidence type="ECO:0000313" key="5">
    <source>
        <dbReference type="Proteomes" id="UP000600247"/>
    </source>
</evidence>
<dbReference type="Gene3D" id="3.40.50.300">
    <property type="entry name" value="P-loop containing nucleotide triphosphate hydrolases"/>
    <property type="match status" value="1"/>
</dbReference>
<evidence type="ECO:0000259" key="3">
    <source>
        <dbReference type="PROSITE" id="PS50893"/>
    </source>
</evidence>
<dbReference type="EMBL" id="BMHY01000001">
    <property type="protein sequence ID" value="GGG54908.1"/>
    <property type="molecule type" value="Genomic_DNA"/>
</dbReference>
<gene>
    <name evidence="4" type="ORF">GCM10010918_04700</name>
</gene>
<evidence type="ECO:0000256" key="1">
    <source>
        <dbReference type="ARBA" id="ARBA00022741"/>
    </source>
</evidence>
<dbReference type="SMART" id="SM00382">
    <property type="entry name" value="AAA"/>
    <property type="match status" value="1"/>
</dbReference>
<keyword evidence="2 4" id="KW-0067">ATP-binding</keyword>
<proteinExistence type="predicted"/>
<evidence type="ECO:0000256" key="2">
    <source>
        <dbReference type="ARBA" id="ARBA00022840"/>
    </source>
</evidence>
<dbReference type="SUPFAM" id="SSF52540">
    <property type="entry name" value="P-loop containing nucleoside triphosphate hydrolases"/>
    <property type="match status" value="1"/>
</dbReference>